<evidence type="ECO:0000313" key="2">
    <source>
        <dbReference type="Proteomes" id="UP001642260"/>
    </source>
</evidence>
<dbReference type="PANTHER" id="PTHR31293:SF12">
    <property type="entry name" value="RNI-LIKE SUPERFAMILY PROTEIN"/>
    <property type="match status" value="1"/>
</dbReference>
<dbReference type="InterPro" id="IPR055294">
    <property type="entry name" value="FBL60-like"/>
</dbReference>
<dbReference type="AlphaFoldDB" id="A0ABC8JXB9"/>
<sequence length="253" mass="29061">MEKGLLELHMYAPNPRTTVSIEPRLLRSTTLVKLTICGHYDIRSFRRVFFPALRSLSLIAALDLYCYRLMVSSCPVLEELTIRDSEFPDMMPTTGAMFVKHASLKRLAIVTPLPDVTDYFFAADCFEGARQTVTFQAPSLVYLDYSSFVFKEYEVDDFVSLVEARLSLKLWMSTTNFDYDDDYVYDDYGYLCPVDDPDPHIFGDVTCLVAAMRNITTLHLSPDSLERELKLSWCRSCLAWDSNPRLDVEAFKL</sequence>
<name>A0ABC8JXB9_ERUVS</name>
<dbReference type="PANTHER" id="PTHR31293">
    <property type="entry name" value="RNI-LIKE SUPERFAMILY PROTEIN"/>
    <property type="match status" value="1"/>
</dbReference>
<gene>
    <name evidence="1" type="ORF">ERUC_LOCUS16758</name>
</gene>
<reference evidence="1 2" key="1">
    <citation type="submission" date="2022-03" db="EMBL/GenBank/DDBJ databases">
        <authorList>
            <person name="Macdonald S."/>
            <person name="Ahmed S."/>
            <person name="Newling K."/>
        </authorList>
    </citation>
    <scope>NUCLEOTIDE SEQUENCE [LARGE SCALE GENOMIC DNA]</scope>
</reference>
<dbReference type="EMBL" id="CAKOAT010152932">
    <property type="protein sequence ID" value="CAH8345859.1"/>
    <property type="molecule type" value="Genomic_DNA"/>
</dbReference>
<accession>A0ABC8JXB9</accession>
<proteinExistence type="predicted"/>
<protein>
    <submittedName>
        <fullName evidence="1">Uncharacterized protein</fullName>
    </submittedName>
</protein>
<dbReference type="Proteomes" id="UP001642260">
    <property type="component" value="Unassembled WGS sequence"/>
</dbReference>
<keyword evidence="2" id="KW-1185">Reference proteome</keyword>
<organism evidence="1 2">
    <name type="scientific">Eruca vesicaria subsp. sativa</name>
    <name type="common">Garden rocket</name>
    <name type="synonym">Eruca sativa</name>
    <dbReference type="NCBI Taxonomy" id="29727"/>
    <lineage>
        <taxon>Eukaryota</taxon>
        <taxon>Viridiplantae</taxon>
        <taxon>Streptophyta</taxon>
        <taxon>Embryophyta</taxon>
        <taxon>Tracheophyta</taxon>
        <taxon>Spermatophyta</taxon>
        <taxon>Magnoliopsida</taxon>
        <taxon>eudicotyledons</taxon>
        <taxon>Gunneridae</taxon>
        <taxon>Pentapetalae</taxon>
        <taxon>rosids</taxon>
        <taxon>malvids</taxon>
        <taxon>Brassicales</taxon>
        <taxon>Brassicaceae</taxon>
        <taxon>Brassiceae</taxon>
        <taxon>Eruca</taxon>
    </lineage>
</organism>
<evidence type="ECO:0000313" key="1">
    <source>
        <dbReference type="EMBL" id="CAH8345859.1"/>
    </source>
</evidence>
<comment type="caution">
    <text evidence="1">The sequence shown here is derived from an EMBL/GenBank/DDBJ whole genome shotgun (WGS) entry which is preliminary data.</text>
</comment>